<evidence type="ECO:0000256" key="1">
    <source>
        <dbReference type="SAM" id="MobiDB-lite"/>
    </source>
</evidence>
<feature type="compositionally biased region" description="Polar residues" evidence="1">
    <location>
        <begin position="105"/>
        <end position="120"/>
    </location>
</feature>
<dbReference type="KEGG" id="tng:GSTEN00021010G001"/>
<protein>
    <submittedName>
        <fullName evidence="3">(spotted green pufferfish) hypothetical protein</fullName>
    </submittedName>
</protein>
<sequence>MAPLDLAHARFHRRSQEAETKSEFSGALMFLNEEVLGSVSSAGEQVCFGLLVDVFHDYKYLFYMCGAVILTGGLFLLMMNVYNYHQLHKEETAKDSEQRQKDLENQPQVQQTSQEVTGQTEPEAETDAGGQKSLE</sequence>
<feature type="transmembrane region" description="Helical" evidence="2">
    <location>
        <begin position="60"/>
        <end position="82"/>
    </location>
</feature>
<reference evidence="3" key="1">
    <citation type="journal article" date="2004" name="Nature">
        <title>Genome duplication in the teleost fish Tetraodon nigroviridis reveals the early vertebrate proto-karyotype.</title>
        <authorList>
            <person name="Jaillon O."/>
            <person name="Aury J.-M."/>
            <person name="Brunet F."/>
            <person name="Petit J.-L."/>
            <person name="Stange-Thomann N."/>
            <person name="Mauceli E."/>
            <person name="Bouneau L."/>
            <person name="Fischer C."/>
            <person name="Ozouf-Costaz C."/>
            <person name="Bernot A."/>
            <person name="Nicaud S."/>
            <person name="Jaffe D."/>
            <person name="Fisher S."/>
            <person name="Lutfalla G."/>
            <person name="Dossat C."/>
            <person name="Segurens B."/>
            <person name="Dasilva C."/>
            <person name="Salanoubat M."/>
            <person name="Levy M."/>
            <person name="Boudet N."/>
            <person name="Castellano S."/>
            <person name="Anthouard V."/>
            <person name="Jubin C."/>
            <person name="Castelli V."/>
            <person name="Katinka M."/>
            <person name="Vacherie B."/>
            <person name="Biemont C."/>
            <person name="Skalli Z."/>
            <person name="Cattolico L."/>
            <person name="Poulain J."/>
            <person name="De Berardinis V."/>
            <person name="Cruaud C."/>
            <person name="Duprat S."/>
            <person name="Brottier P."/>
            <person name="Coutanceau J.-P."/>
            <person name="Gouzy J."/>
            <person name="Parra G."/>
            <person name="Lardier G."/>
            <person name="Chapple C."/>
            <person name="McKernan K.J."/>
            <person name="McEwan P."/>
            <person name="Bosak S."/>
            <person name="Kellis M."/>
            <person name="Volff J.-N."/>
            <person name="Guigo R."/>
            <person name="Zody M.C."/>
            <person name="Mesirov J."/>
            <person name="Lindblad-Toh K."/>
            <person name="Birren B."/>
            <person name="Nusbaum C."/>
            <person name="Kahn D."/>
            <person name="Robinson-Rechavi M."/>
            <person name="Laudet V."/>
            <person name="Schachter V."/>
            <person name="Quetier F."/>
            <person name="Saurin W."/>
            <person name="Scarpelli C."/>
            <person name="Wincker P."/>
            <person name="Lander E.S."/>
            <person name="Weissenbach J."/>
            <person name="Roest Crollius H."/>
        </authorList>
    </citation>
    <scope>NUCLEOTIDE SEQUENCE [LARGE SCALE GENOMIC DNA]</scope>
</reference>
<gene>
    <name evidence="3" type="ORF">GSTENG00021010001</name>
</gene>
<feature type="region of interest" description="Disordered" evidence="1">
    <location>
        <begin position="92"/>
        <end position="135"/>
    </location>
</feature>
<keyword evidence="2" id="KW-0812">Transmembrane</keyword>
<organism evidence="3">
    <name type="scientific">Tetraodon nigroviridis</name>
    <name type="common">Spotted green pufferfish</name>
    <name type="synonym">Chelonodon nigroviridis</name>
    <dbReference type="NCBI Taxonomy" id="99883"/>
    <lineage>
        <taxon>Eukaryota</taxon>
        <taxon>Metazoa</taxon>
        <taxon>Chordata</taxon>
        <taxon>Craniata</taxon>
        <taxon>Vertebrata</taxon>
        <taxon>Euteleostomi</taxon>
        <taxon>Actinopterygii</taxon>
        <taxon>Neopterygii</taxon>
        <taxon>Teleostei</taxon>
        <taxon>Neoteleostei</taxon>
        <taxon>Acanthomorphata</taxon>
        <taxon>Eupercaria</taxon>
        <taxon>Tetraodontiformes</taxon>
        <taxon>Tetradontoidea</taxon>
        <taxon>Tetraodontidae</taxon>
        <taxon>Tetraodon</taxon>
    </lineage>
</organism>
<keyword evidence="2" id="KW-1133">Transmembrane helix</keyword>
<dbReference type="OrthoDB" id="10571243at2759"/>
<accession>Q4SBD7</accession>
<proteinExistence type="predicted"/>
<evidence type="ECO:0000313" key="3">
    <source>
        <dbReference type="EMBL" id="CAG02045.1"/>
    </source>
</evidence>
<name>Q4SBD7_TETNG</name>
<feature type="non-terminal residue" evidence="3">
    <location>
        <position position="1"/>
    </location>
</feature>
<comment type="caution">
    <text evidence="3">The sequence shown here is derived from an EMBL/GenBank/DDBJ whole genome shotgun (WGS) entry which is preliminary data.</text>
</comment>
<reference evidence="3" key="2">
    <citation type="submission" date="2004-02" db="EMBL/GenBank/DDBJ databases">
        <authorList>
            <consortium name="Genoscope"/>
            <consortium name="Whitehead Institute Centre for Genome Research"/>
        </authorList>
    </citation>
    <scope>NUCLEOTIDE SEQUENCE</scope>
</reference>
<feature type="compositionally biased region" description="Basic and acidic residues" evidence="1">
    <location>
        <begin position="92"/>
        <end position="104"/>
    </location>
</feature>
<evidence type="ECO:0000256" key="2">
    <source>
        <dbReference type="SAM" id="Phobius"/>
    </source>
</evidence>
<keyword evidence="2" id="KW-0472">Membrane</keyword>
<dbReference type="EMBL" id="CAAE01014674">
    <property type="protein sequence ID" value="CAG02045.1"/>
    <property type="molecule type" value="Genomic_DNA"/>
</dbReference>
<dbReference type="AlphaFoldDB" id="Q4SBD7"/>